<dbReference type="SUPFAM" id="SSF53850">
    <property type="entry name" value="Periplasmic binding protein-like II"/>
    <property type="match status" value="1"/>
</dbReference>
<dbReference type="GO" id="GO:0043190">
    <property type="term" value="C:ATP-binding cassette (ABC) transporter complex"/>
    <property type="evidence" value="ECO:0007669"/>
    <property type="project" value="InterPro"/>
</dbReference>
<dbReference type="EMBL" id="SHAG01000010">
    <property type="protein sequence ID" value="RZO76552.1"/>
    <property type="molecule type" value="Genomic_DNA"/>
</dbReference>
<dbReference type="InterPro" id="IPR000914">
    <property type="entry name" value="SBP_5_dom"/>
</dbReference>
<protein>
    <submittedName>
        <fullName evidence="4">ABC transporter substrate-binding protein</fullName>
    </submittedName>
</protein>
<evidence type="ECO:0000259" key="3">
    <source>
        <dbReference type="Pfam" id="PF00496"/>
    </source>
</evidence>
<dbReference type="Proteomes" id="UP000316199">
    <property type="component" value="Unassembled WGS sequence"/>
</dbReference>
<dbReference type="AlphaFoldDB" id="A0A520S257"/>
<dbReference type="PANTHER" id="PTHR30290:SF64">
    <property type="entry name" value="ABC TRANSPORTER PERIPLASMIC BINDING PROTEIN"/>
    <property type="match status" value="1"/>
</dbReference>
<name>A0A520S257_9GAMM</name>
<dbReference type="Gene3D" id="3.10.105.10">
    <property type="entry name" value="Dipeptide-binding Protein, Domain 3"/>
    <property type="match status" value="1"/>
</dbReference>
<dbReference type="Pfam" id="PF00496">
    <property type="entry name" value="SBP_bac_5"/>
    <property type="match status" value="1"/>
</dbReference>
<evidence type="ECO:0000313" key="4">
    <source>
        <dbReference type="EMBL" id="RZO76552.1"/>
    </source>
</evidence>
<dbReference type="InterPro" id="IPR030678">
    <property type="entry name" value="Peptide/Ni-bd"/>
</dbReference>
<keyword evidence="1 2" id="KW-0732">Signal</keyword>
<dbReference type="GO" id="GO:0042884">
    <property type="term" value="P:microcin transport"/>
    <property type="evidence" value="ECO:0007669"/>
    <property type="project" value="TreeGrafter"/>
</dbReference>
<dbReference type="GO" id="GO:1904680">
    <property type="term" value="F:peptide transmembrane transporter activity"/>
    <property type="evidence" value="ECO:0007669"/>
    <property type="project" value="TreeGrafter"/>
</dbReference>
<dbReference type="PANTHER" id="PTHR30290">
    <property type="entry name" value="PERIPLASMIC BINDING COMPONENT OF ABC TRANSPORTER"/>
    <property type="match status" value="1"/>
</dbReference>
<comment type="caution">
    <text evidence="4">The sequence shown here is derived from an EMBL/GenBank/DDBJ whole genome shotgun (WGS) entry which is preliminary data.</text>
</comment>
<sequence>MTGLRSYLIALFCFLCSAEASGRNVLDSVELRHGIAFFHELKYPEDFSHFDYLNPDAPKGGKLVQPTQINFNTLAPLQEGGSNPPSGGIGFTTETLLIRAGDEFSAFYGRLADRIGVTDDRMALVFRINSKATWNDGVPITAEDVIYTYKVMGEILTRGAYTNFIDSIEALDERHLVFNLTEPLNVFNIIMIQYTPILPAHYWRERDPTASTKEIPVTSGPYQLKKIKLGRYVEYERDPNYWGRDISVNKGRYNFDIMRHEVYRDATVIREAFRKGLIDLWTEQDVRYWHGSYDIPALDKGLIKKIRRQYGVEVGVRRGIALNNRLDKLSDRRVRQALTLAMDFEWQNRTLHHGYHKRAHSFWPDTPLSANGLPTDAELRLLEPFRAEIPPEIFDRPFRFDEIDTAGELRVSIEEARKLLGLAGWEVVDGQLTNAEGTIFVMRFLTDNPEDSRILLPYFRQLEQLGIRSSLRVAESSQYINRLRNFDFDAVMRDQDILLPPVQELNSTYHSDSAFQPSTRNVAGISDPVVDFLVNKAVQAKTLPALIASCRALDRLLLWQYYQIPLYAVDLRRTVYWNKFGVPDYEPQYLPPFPDGWWYDPRKARRVLNGG</sequence>
<proteinExistence type="predicted"/>
<dbReference type="CDD" id="cd08497">
    <property type="entry name" value="MbnE-like"/>
    <property type="match status" value="1"/>
</dbReference>
<organism evidence="4 5">
    <name type="scientific">OM182 bacterium</name>
    <dbReference type="NCBI Taxonomy" id="2510334"/>
    <lineage>
        <taxon>Bacteria</taxon>
        <taxon>Pseudomonadati</taxon>
        <taxon>Pseudomonadota</taxon>
        <taxon>Gammaproteobacteria</taxon>
        <taxon>OMG group</taxon>
        <taxon>OM182 clade</taxon>
    </lineage>
</organism>
<dbReference type="GO" id="GO:0030288">
    <property type="term" value="C:outer membrane-bounded periplasmic space"/>
    <property type="evidence" value="ECO:0007669"/>
    <property type="project" value="TreeGrafter"/>
</dbReference>
<dbReference type="Gene3D" id="3.40.190.10">
    <property type="entry name" value="Periplasmic binding protein-like II"/>
    <property type="match status" value="1"/>
</dbReference>
<accession>A0A520S257</accession>
<feature type="chain" id="PRO_5021975523" evidence="2">
    <location>
        <begin position="23"/>
        <end position="611"/>
    </location>
</feature>
<feature type="domain" description="Solute-binding protein family 5" evidence="3">
    <location>
        <begin position="108"/>
        <end position="498"/>
    </location>
</feature>
<reference evidence="4 5" key="1">
    <citation type="submission" date="2019-02" db="EMBL/GenBank/DDBJ databases">
        <title>Prokaryotic population dynamics and viral predation in marine succession experiment using metagenomics: the confinement effect.</title>
        <authorList>
            <person name="Haro-Moreno J.M."/>
            <person name="Rodriguez-Valera F."/>
            <person name="Lopez-Perez M."/>
        </authorList>
    </citation>
    <scope>NUCLEOTIDE SEQUENCE [LARGE SCALE GENOMIC DNA]</scope>
    <source>
        <strain evidence="4">MED-G157</strain>
    </source>
</reference>
<feature type="signal peptide" evidence="2">
    <location>
        <begin position="1"/>
        <end position="22"/>
    </location>
</feature>
<evidence type="ECO:0000256" key="1">
    <source>
        <dbReference type="ARBA" id="ARBA00022729"/>
    </source>
</evidence>
<dbReference type="InterPro" id="IPR039424">
    <property type="entry name" value="SBP_5"/>
</dbReference>
<evidence type="ECO:0000256" key="2">
    <source>
        <dbReference type="SAM" id="SignalP"/>
    </source>
</evidence>
<evidence type="ECO:0000313" key="5">
    <source>
        <dbReference type="Proteomes" id="UP000316199"/>
    </source>
</evidence>
<dbReference type="GO" id="GO:0015833">
    <property type="term" value="P:peptide transport"/>
    <property type="evidence" value="ECO:0007669"/>
    <property type="project" value="TreeGrafter"/>
</dbReference>
<dbReference type="PIRSF" id="PIRSF002741">
    <property type="entry name" value="MppA"/>
    <property type="match status" value="1"/>
</dbReference>
<gene>
    <name evidence="4" type="ORF">EVA68_03820</name>
</gene>